<evidence type="ECO:0000256" key="2">
    <source>
        <dbReference type="ARBA" id="ARBA00023125"/>
    </source>
</evidence>
<dbReference type="SUPFAM" id="SSF46785">
    <property type="entry name" value="Winged helix' DNA-binding domain"/>
    <property type="match status" value="1"/>
</dbReference>
<dbReference type="OrthoDB" id="9801546at2"/>
<evidence type="ECO:0000256" key="3">
    <source>
        <dbReference type="ARBA" id="ARBA00023163"/>
    </source>
</evidence>
<keyword evidence="3" id="KW-0804">Transcription</keyword>
<feature type="domain" description="HTH gntR-type" evidence="4">
    <location>
        <begin position="9"/>
        <end position="77"/>
    </location>
</feature>
<dbReference type="Pfam" id="PF00392">
    <property type="entry name" value="GntR"/>
    <property type="match status" value="1"/>
</dbReference>
<reference evidence="5 6" key="1">
    <citation type="submission" date="2016-10" db="EMBL/GenBank/DDBJ databases">
        <authorList>
            <person name="de Groot N.N."/>
        </authorList>
    </citation>
    <scope>NUCLEOTIDE SEQUENCE [LARGE SCALE GENOMIC DNA]</scope>
    <source>
        <strain evidence="5 6">B25</strain>
    </source>
</reference>
<proteinExistence type="predicted"/>
<evidence type="ECO:0000256" key="1">
    <source>
        <dbReference type="ARBA" id="ARBA00023015"/>
    </source>
</evidence>
<sequence>MKILQNSSEPIYKQIANQYRDQILSGKLKPESYLPSIRELAQDLKISVITTMKAYEILAEEGLVTAVQGKGYFVNPQNLELVREQHLRLIETELQNAINSAKVAGVTGEELKQMLEALLQAN</sequence>
<dbReference type="InterPro" id="IPR000524">
    <property type="entry name" value="Tscrpt_reg_HTH_GntR"/>
</dbReference>
<evidence type="ECO:0000313" key="5">
    <source>
        <dbReference type="EMBL" id="SEQ86819.1"/>
    </source>
</evidence>
<dbReference type="SMART" id="SM00345">
    <property type="entry name" value="HTH_GNTR"/>
    <property type="match status" value="1"/>
</dbReference>
<dbReference type="CDD" id="cd07377">
    <property type="entry name" value="WHTH_GntR"/>
    <property type="match status" value="1"/>
</dbReference>
<name>A0A1H9JJ48_9SPIR</name>
<keyword evidence="6" id="KW-1185">Reference proteome</keyword>
<evidence type="ECO:0000313" key="6">
    <source>
        <dbReference type="Proteomes" id="UP000182360"/>
    </source>
</evidence>
<dbReference type="GO" id="GO:0003677">
    <property type="term" value="F:DNA binding"/>
    <property type="evidence" value="ECO:0007669"/>
    <property type="project" value="UniProtKB-KW"/>
</dbReference>
<protein>
    <submittedName>
        <fullName evidence="5">GntR family transcriptional regulator</fullName>
    </submittedName>
</protein>
<dbReference type="PANTHER" id="PTHR38445">
    <property type="entry name" value="HTH-TYPE TRANSCRIPTIONAL REPRESSOR YTRA"/>
    <property type="match status" value="1"/>
</dbReference>
<dbReference type="InterPro" id="IPR036390">
    <property type="entry name" value="WH_DNA-bd_sf"/>
</dbReference>
<accession>A0A1H9JJ48</accession>
<dbReference type="PANTHER" id="PTHR38445:SF7">
    <property type="entry name" value="GNTR-FAMILY TRANSCRIPTIONAL REGULATOR"/>
    <property type="match status" value="1"/>
</dbReference>
<dbReference type="RefSeq" id="WP_074645510.1">
    <property type="nucleotide sequence ID" value="NZ_FOFU01000013.1"/>
</dbReference>
<dbReference type="Proteomes" id="UP000182360">
    <property type="component" value="Unassembled WGS sequence"/>
</dbReference>
<dbReference type="PROSITE" id="PS50949">
    <property type="entry name" value="HTH_GNTR"/>
    <property type="match status" value="1"/>
</dbReference>
<keyword evidence="1" id="KW-0805">Transcription regulation</keyword>
<gene>
    <name evidence="5" type="ORF">SAMN04487977_11338</name>
</gene>
<dbReference type="Gene3D" id="1.10.10.10">
    <property type="entry name" value="Winged helix-like DNA-binding domain superfamily/Winged helix DNA-binding domain"/>
    <property type="match status" value="1"/>
</dbReference>
<keyword evidence="2" id="KW-0238">DNA-binding</keyword>
<organism evidence="5 6">
    <name type="scientific">Treponema bryantii</name>
    <dbReference type="NCBI Taxonomy" id="163"/>
    <lineage>
        <taxon>Bacteria</taxon>
        <taxon>Pseudomonadati</taxon>
        <taxon>Spirochaetota</taxon>
        <taxon>Spirochaetia</taxon>
        <taxon>Spirochaetales</taxon>
        <taxon>Treponemataceae</taxon>
        <taxon>Treponema</taxon>
    </lineage>
</organism>
<dbReference type="GO" id="GO:0003700">
    <property type="term" value="F:DNA-binding transcription factor activity"/>
    <property type="evidence" value="ECO:0007669"/>
    <property type="project" value="InterPro"/>
</dbReference>
<evidence type="ECO:0000259" key="4">
    <source>
        <dbReference type="PROSITE" id="PS50949"/>
    </source>
</evidence>
<dbReference type="AlphaFoldDB" id="A0A1H9JJ48"/>
<dbReference type="EMBL" id="FOFU01000013">
    <property type="protein sequence ID" value="SEQ86819.1"/>
    <property type="molecule type" value="Genomic_DNA"/>
</dbReference>
<dbReference type="InterPro" id="IPR036388">
    <property type="entry name" value="WH-like_DNA-bd_sf"/>
</dbReference>